<evidence type="ECO:0000313" key="1">
    <source>
        <dbReference type="EMBL" id="KYO67320.1"/>
    </source>
</evidence>
<protein>
    <submittedName>
        <fullName evidence="1">Uncharacterized protein</fullName>
    </submittedName>
</protein>
<organism evidence="1 2">
    <name type="scientific">Thermovenabulum gondwanense</name>
    <dbReference type="NCBI Taxonomy" id="520767"/>
    <lineage>
        <taxon>Bacteria</taxon>
        <taxon>Bacillati</taxon>
        <taxon>Bacillota</taxon>
        <taxon>Clostridia</taxon>
        <taxon>Thermosediminibacterales</taxon>
        <taxon>Thermosediminibacteraceae</taxon>
        <taxon>Thermovenabulum</taxon>
    </lineage>
</organism>
<name>A0A161PYP7_9FIRM</name>
<comment type="caution">
    <text evidence="1">The sequence shown here is derived from an EMBL/GenBank/DDBJ whole genome shotgun (WGS) entry which is preliminary data.</text>
</comment>
<keyword evidence="2" id="KW-1185">Reference proteome</keyword>
<proteinExistence type="predicted"/>
<gene>
    <name evidence="1" type="ORF">ATZ99_06060</name>
</gene>
<accession>A0A161PYP7</accession>
<dbReference type="AlphaFoldDB" id="A0A161PYP7"/>
<reference evidence="1 2" key="1">
    <citation type="submission" date="2015-12" db="EMBL/GenBank/DDBJ databases">
        <title>Draft genome of Thermovenabulum gondwanense isolated from a red thermophilic microbial mat colonisisng an outflow channel of a bore well.</title>
        <authorList>
            <person name="Patel B.K."/>
        </authorList>
    </citation>
    <scope>NUCLEOTIDE SEQUENCE [LARGE SCALE GENOMIC DNA]</scope>
    <source>
        <strain evidence="1 2">R270</strain>
    </source>
</reference>
<dbReference type="EMBL" id="LOHZ01000022">
    <property type="protein sequence ID" value="KYO67320.1"/>
    <property type="molecule type" value="Genomic_DNA"/>
</dbReference>
<sequence>MPAFLNIKKIWRIFWKNVEIRYKRELKNNSQLKF</sequence>
<evidence type="ECO:0000313" key="2">
    <source>
        <dbReference type="Proteomes" id="UP000075737"/>
    </source>
</evidence>
<dbReference type="Proteomes" id="UP000075737">
    <property type="component" value="Unassembled WGS sequence"/>
</dbReference>